<dbReference type="InterPro" id="IPR036393">
    <property type="entry name" value="AceGlu_kinase-like_sf"/>
</dbReference>
<dbReference type="EMBL" id="LCIR01000024">
    <property type="protein sequence ID" value="KKT59046.1"/>
    <property type="molecule type" value="Genomic_DNA"/>
</dbReference>
<dbReference type="NCBIfam" id="TIGR02076">
    <property type="entry name" value="pyrH_arch"/>
    <property type="match status" value="1"/>
</dbReference>
<dbReference type="AlphaFoldDB" id="A0A0G1II61"/>
<dbReference type="Pfam" id="PF00696">
    <property type="entry name" value="AA_kinase"/>
    <property type="match status" value="1"/>
</dbReference>
<evidence type="ECO:0000259" key="1">
    <source>
        <dbReference type="Pfam" id="PF00696"/>
    </source>
</evidence>
<dbReference type="Proteomes" id="UP000034087">
    <property type="component" value="Unassembled WGS sequence"/>
</dbReference>
<accession>A0A0G1II61</accession>
<sequence length="234" mass="25976">MNEKYSFGGVVIVALGGSIIHPDKKINAAFLKEFRKFILKWIGRGKRFVIVAGGGSVARDYQKAANAVISLSYGDKDWIGIHATRLNAHLLRTIFWKEADPVVIDSHSKVSKKMRYPVTIASGWRPGWSTDYIALRLAADCGIKEAIIAGSPAFVYTKDPKKDKSARPIKKLSWKEYRKLIPAKWIPGAHSPVDPIGARLAYGTELKAIIIKGTDLKNFDRLLAGKDFRGTIIE</sequence>
<evidence type="ECO:0000313" key="2">
    <source>
        <dbReference type="EMBL" id="KKT59046.1"/>
    </source>
</evidence>
<dbReference type="GO" id="GO:0006221">
    <property type="term" value="P:pyrimidine nucleotide biosynthetic process"/>
    <property type="evidence" value="ECO:0007669"/>
    <property type="project" value="InterPro"/>
</dbReference>
<reference evidence="2 3" key="1">
    <citation type="journal article" date="2015" name="Nature">
        <title>rRNA introns, odd ribosomes, and small enigmatic genomes across a large radiation of phyla.</title>
        <authorList>
            <person name="Brown C.T."/>
            <person name="Hug L.A."/>
            <person name="Thomas B.C."/>
            <person name="Sharon I."/>
            <person name="Castelle C.J."/>
            <person name="Singh A."/>
            <person name="Wilkins M.J."/>
            <person name="Williams K.H."/>
            <person name="Banfield J.F."/>
        </authorList>
    </citation>
    <scope>NUCLEOTIDE SEQUENCE [LARGE SCALE GENOMIC DNA]</scope>
</reference>
<gene>
    <name evidence="2" type="ORF">UW53_C0024G0014</name>
</gene>
<keyword evidence="2" id="KW-0808">Transferase</keyword>
<dbReference type="GO" id="GO:0033862">
    <property type="term" value="F:UMP kinase activity"/>
    <property type="evidence" value="ECO:0007669"/>
    <property type="project" value="InterPro"/>
</dbReference>
<keyword evidence="2" id="KW-0418">Kinase</keyword>
<comment type="caution">
    <text evidence="2">The sequence shown here is derived from an EMBL/GenBank/DDBJ whole genome shotgun (WGS) entry which is preliminary data.</text>
</comment>
<dbReference type="InterPro" id="IPR001048">
    <property type="entry name" value="Asp/Glu/Uridylate_kinase"/>
</dbReference>
<evidence type="ECO:0000313" key="3">
    <source>
        <dbReference type="Proteomes" id="UP000034087"/>
    </source>
</evidence>
<organism evidence="2 3">
    <name type="scientific">Candidatus Giovannonibacteria bacterium GW2011_GWA1_44_25</name>
    <dbReference type="NCBI Taxonomy" id="1618645"/>
    <lineage>
        <taxon>Bacteria</taxon>
        <taxon>Candidatus Giovannoniibacteriota</taxon>
    </lineage>
</organism>
<dbReference type="SUPFAM" id="SSF53633">
    <property type="entry name" value="Carbamate kinase-like"/>
    <property type="match status" value="1"/>
</dbReference>
<name>A0A0G1II61_9BACT</name>
<dbReference type="InterPro" id="IPR011818">
    <property type="entry name" value="Uridylate_kinase_arch/spir"/>
</dbReference>
<dbReference type="Gene3D" id="3.40.1160.10">
    <property type="entry name" value="Acetylglutamate kinase-like"/>
    <property type="match status" value="1"/>
</dbReference>
<feature type="domain" description="Aspartate/glutamate/uridylate kinase" evidence="1">
    <location>
        <begin position="10"/>
        <end position="211"/>
    </location>
</feature>
<proteinExistence type="predicted"/>
<protein>
    <submittedName>
        <fullName evidence="2">Aspartate/glutamate/uridylate kinase</fullName>
    </submittedName>
</protein>